<dbReference type="Proteomes" id="UP001066276">
    <property type="component" value="Chromosome 1_1"/>
</dbReference>
<keyword evidence="3" id="KW-1185">Reference proteome</keyword>
<gene>
    <name evidence="2" type="ORF">NDU88_002942</name>
</gene>
<evidence type="ECO:0000256" key="1">
    <source>
        <dbReference type="SAM" id="MobiDB-lite"/>
    </source>
</evidence>
<dbReference type="AlphaFoldDB" id="A0AAV7WS50"/>
<feature type="compositionally biased region" description="Basic and acidic residues" evidence="1">
    <location>
        <begin position="115"/>
        <end position="134"/>
    </location>
</feature>
<evidence type="ECO:0000313" key="2">
    <source>
        <dbReference type="EMBL" id="KAJ1215333.1"/>
    </source>
</evidence>
<feature type="compositionally biased region" description="Basic and acidic residues" evidence="1">
    <location>
        <begin position="14"/>
        <end position="54"/>
    </location>
</feature>
<accession>A0AAV7WS50</accession>
<comment type="caution">
    <text evidence="2">The sequence shown here is derived from an EMBL/GenBank/DDBJ whole genome shotgun (WGS) entry which is preliminary data.</text>
</comment>
<feature type="compositionally biased region" description="Basic and acidic residues" evidence="1">
    <location>
        <begin position="61"/>
        <end position="72"/>
    </location>
</feature>
<proteinExistence type="predicted"/>
<evidence type="ECO:0000313" key="3">
    <source>
        <dbReference type="Proteomes" id="UP001066276"/>
    </source>
</evidence>
<feature type="region of interest" description="Disordered" evidence="1">
    <location>
        <begin position="90"/>
        <end position="134"/>
    </location>
</feature>
<dbReference type="EMBL" id="JANPWB010000001">
    <property type="protein sequence ID" value="KAJ1215333.1"/>
    <property type="molecule type" value="Genomic_DNA"/>
</dbReference>
<protein>
    <submittedName>
        <fullName evidence="2">Uncharacterized protein</fullName>
    </submittedName>
</protein>
<reference evidence="2" key="1">
    <citation type="journal article" date="2022" name="bioRxiv">
        <title>Sequencing and chromosome-scale assembly of the giantPleurodeles waltlgenome.</title>
        <authorList>
            <person name="Brown T."/>
            <person name="Elewa A."/>
            <person name="Iarovenko S."/>
            <person name="Subramanian E."/>
            <person name="Araus A.J."/>
            <person name="Petzold A."/>
            <person name="Susuki M."/>
            <person name="Suzuki K.-i.T."/>
            <person name="Hayashi T."/>
            <person name="Toyoda A."/>
            <person name="Oliveira C."/>
            <person name="Osipova E."/>
            <person name="Leigh N.D."/>
            <person name="Simon A."/>
            <person name="Yun M.H."/>
        </authorList>
    </citation>
    <scope>NUCLEOTIDE SEQUENCE</scope>
    <source>
        <strain evidence="2">20211129_DDA</strain>
        <tissue evidence="2">Liver</tissue>
    </source>
</reference>
<sequence>MTGATGPGAAHRAAGLDEPTREREERGEPGCARGHEAAEWRRPRDSHQQREKCGEPQSSRGEGKELGVHGEGEALGREVRALERLLFSTLCSPPPPSSYIERREPAGLSPAARIAPEKSTLRGTKEKWRCVREP</sequence>
<feature type="region of interest" description="Disordered" evidence="1">
    <location>
        <begin position="1"/>
        <end position="72"/>
    </location>
</feature>
<organism evidence="2 3">
    <name type="scientific">Pleurodeles waltl</name>
    <name type="common">Iberian ribbed newt</name>
    <dbReference type="NCBI Taxonomy" id="8319"/>
    <lineage>
        <taxon>Eukaryota</taxon>
        <taxon>Metazoa</taxon>
        <taxon>Chordata</taxon>
        <taxon>Craniata</taxon>
        <taxon>Vertebrata</taxon>
        <taxon>Euteleostomi</taxon>
        <taxon>Amphibia</taxon>
        <taxon>Batrachia</taxon>
        <taxon>Caudata</taxon>
        <taxon>Salamandroidea</taxon>
        <taxon>Salamandridae</taxon>
        <taxon>Pleurodelinae</taxon>
        <taxon>Pleurodeles</taxon>
    </lineage>
</organism>
<name>A0AAV7WS50_PLEWA</name>